<gene>
    <name evidence="3" type="ORF">BTO18_13030</name>
</gene>
<dbReference type="EMBL" id="MSCN01000001">
    <property type="protein sequence ID" value="PQJ80039.1"/>
    <property type="molecule type" value="Genomic_DNA"/>
</dbReference>
<dbReference type="InterPro" id="IPR025285">
    <property type="entry name" value="DUF4145"/>
</dbReference>
<dbReference type="Pfam" id="PF13643">
    <property type="entry name" value="DUF4145"/>
    <property type="match status" value="1"/>
</dbReference>
<comment type="caution">
    <text evidence="3">The sequence shown here is derived from an EMBL/GenBank/DDBJ whole genome shotgun (WGS) entry which is preliminary data.</text>
</comment>
<keyword evidence="1" id="KW-0175">Coiled coil</keyword>
<evidence type="ECO:0000313" key="4">
    <source>
        <dbReference type="Proteomes" id="UP000238882"/>
    </source>
</evidence>
<sequence length="164" mass="18920">MLNVTKQQNNKLNTLNSELKRTVESKEDLPKDIKDDLNKLISDFDKFDNDIAEELISISSLIEIDEKPKALFSLAKIIENLLKKIYKGKLNFYKLIEKAKDEKIISTEDYHFIHGIREIRNKEGHEINVKVDGYLTASSFMIGIGIISKIKIIANNIKKRDENN</sequence>
<evidence type="ECO:0000313" key="3">
    <source>
        <dbReference type="EMBL" id="PQJ80039.1"/>
    </source>
</evidence>
<name>A0A2S7WR27_9FLAO</name>
<dbReference type="Proteomes" id="UP000238882">
    <property type="component" value="Unassembled WGS sequence"/>
</dbReference>
<dbReference type="OrthoDB" id="1428164at2"/>
<evidence type="ECO:0000256" key="1">
    <source>
        <dbReference type="SAM" id="Coils"/>
    </source>
</evidence>
<protein>
    <recommendedName>
        <fullName evidence="2">DUF4145 domain-containing protein</fullName>
    </recommendedName>
</protein>
<keyword evidence="4" id="KW-1185">Reference proteome</keyword>
<dbReference type="AlphaFoldDB" id="A0A2S7WR27"/>
<feature type="coiled-coil region" evidence="1">
    <location>
        <begin position="2"/>
        <end position="29"/>
    </location>
</feature>
<reference evidence="3 4" key="1">
    <citation type="submission" date="2016-12" db="EMBL/GenBank/DDBJ databases">
        <title>Trade-off between light-utilization and light-protection in marine flavobacteria.</title>
        <authorList>
            <person name="Kumagai Y."/>
            <person name="Yoshizawa S."/>
            <person name="Kogure K."/>
            <person name="Iwasaki W."/>
        </authorList>
    </citation>
    <scope>NUCLEOTIDE SEQUENCE [LARGE SCALE GENOMIC DNA]</scope>
    <source>
        <strain evidence="3 4">NBRC 108759</strain>
    </source>
</reference>
<evidence type="ECO:0000259" key="2">
    <source>
        <dbReference type="Pfam" id="PF13643"/>
    </source>
</evidence>
<feature type="domain" description="DUF4145" evidence="2">
    <location>
        <begin position="67"/>
        <end position="130"/>
    </location>
</feature>
<organism evidence="3 4">
    <name type="scientific">Polaribacter porphyrae</name>
    <dbReference type="NCBI Taxonomy" id="1137780"/>
    <lineage>
        <taxon>Bacteria</taxon>
        <taxon>Pseudomonadati</taxon>
        <taxon>Bacteroidota</taxon>
        <taxon>Flavobacteriia</taxon>
        <taxon>Flavobacteriales</taxon>
        <taxon>Flavobacteriaceae</taxon>
    </lineage>
</organism>
<accession>A0A2S7WR27</accession>
<dbReference type="RefSeq" id="WP_105016636.1">
    <property type="nucleotide sequence ID" value="NZ_MSCN01000001.1"/>
</dbReference>
<proteinExistence type="predicted"/>